<dbReference type="AlphaFoldDB" id="A0A2T6BSU8"/>
<accession>A0A2T6BSU8</accession>
<keyword evidence="2" id="KW-1185">Reference proteome</keyword>
<name>A0A2T6BSU8_9BACL</name>
<dbReference type="EMBL" id="QBKR01000013">
    <property type="protein sequence ID" value="PTX59161.1"/>
    <property type="molecule type" value="Genomic_DNA"/>
</dbReference>
<gene>
    <name evidence="1" type="ORF">C8P63_113106</name>
</gene>
<comment type="caution">
    <text evidence="1">The sequence shown here is derived from an EMBL/GenBank/DDBJ whole genome shotgun (WGS) entry which is preliminary data.</text>
</comment>
<dbReference type="Proteomes" id="UP000244240">
    <property type="component" value="Unassembled WGS sequence"/>
</dbReference>
<reference evidence="1 2" key="1">
    <citation type="submission" date="2018-04" db="EMBL/GenBank/DDBJ databases">
        <title>Genomic Encyclopedia of Archaeal and Bacterial Type Strains, Phase II (KMG-II): from individual species to whole genera.</title>
        <authorList>
            <person name="Goeker M."/>
        </authorList>
    </citation>
    <scope>NUCLEOTIDE SEQUENCE [LARGE SCALE GENOMIC DNA]</scope>
    <source>
        <strain evidence="1 2">DSM 45787</strain>
    </source>
</reference>
<protein>
    <submittedName>
        <fullName evidence="1">Uncharacterized protein</fullName>
    </submittedName>
</protein>
<evidence type="ECO:0000313" key="1">
    <source>
        <dbReference type="EMBL" id="PTX59161.1"/>
    </source>
</evidence>
<sequence length="52" mass="6046">MKYITRWNQIPAEVRDQIIHIVNGIKWNVYDKPITLCDALADADGFTLLKED</sequence>
<proteinExistence type="predicted"/>
<dbReference type="RefSeq" id="WP_170109612.1">
    <property type="nucleotide sequence ID" value="NZ_QBKR01000013.1"/>
</dbReference>
<evidence type="ECO:0000313" key="2">
    <source>
        <dbReference type="Proteomes" id="UP000244240"/>
    </source>
</evidence>
<organism evidence="1 2">
    <name type="scientific">Melghirimyces profundicolus</name>
    <dbReference type="NCBI Taxonomy" id="1242148"/>
    <lineage>
        <taxon>Bacteria</taxon>
        <taxon>Bacillati</taxon>
        <taxon>Bacillota</taxon>
        <taxon>Bacilli</taxon>
        <taxon>Bacillales</taxon>
        <taxon>Thermoactinomycetaceae</taxon>
        <taxon>Melghirimyces</taxon>
    </lineage>
</organism>